<protein>
    <submittedName>
        <fullName evidence="1">Uncharacterized protein</fullName>
    </submittedName>
</protein>
<comment type="caution">
    <text evidence="1">The sequence shown here is derived from an EMBL/GenBank/DDBJ whole genome shotgun (WGS) entry which is preliminary data.</text>
</comment>
<sequence length="149" mass="16761">MKIIQDSRLDEFKRIEHLLYGINYEVWFNLYGPTDPDISLELALKCLISKNCEISDVIPSSPQQAISDIMKMVLHEGDIGSGPLALKSKKSEIIGLIGAVFTRISLEQADMVSEFGFKEGFPSHSVFWDFAYDIHSNGQRWIFVGSSSD</sequence>
<dbReference type="EMBL" id="JBHRTD010000012">
    <property type="protein sequence ID" value="MFC3138506.1"/>
    <property type="molecule type" value="Genomic_DNA"/>
</dbReference>
<keyword evidence="2" id="KW-1185">Reference proteome</keyword>
<dbReference type="RefSeq" id="WP_248935728.1">
    <property type="nucleotide sequence ID" value="NZ_JAKILF010000003.1"/>
</dbReference>
<dbReference type="Proteomes" id="UP001595621">
    <property type="component" value="Unassembled WGS sequence"/>
</dbReference>
<evidence type="ECO:0000313" key="1">
    <source>
        <dbReference type="EMBL" id="MFC3138506.1"/>
    </source>
</evidence>
<organism evidence="1 2">
    <name type="scientific">Shewanella submarina</name>
    <dbReference type="NCBI Taxonomy" id="2016376"/>
    <lineage>
        <taxon>Bacteria</taxon>
        <taxon>Pseudomonadati</taxon>
        <taxon>Pseudomonadota</taxon>
        <taxon>Gammaproteobacteria</taxon>
        <taxon>Alteromonadales</taxon>
        <taxon>Shewanellaceae</taxon>
        <taxon>Shewanella</taxon>
    </lineage>
</organism>
<name>A0ABV7GGA2_9GAMM</name>
<accession>A0ABV7GGA2</accession>
<reference evidence="2" key="1">
    <citation type="journal article" date="2019" name="Int. J. Syst. Evol. Microbiol.">
        <title>The Global Catalogue of Microorganisms (GCM) 10K type strain sequencing project: providing services to taxonomists for standard genome sequencing and annotation.</title>
        <authorList>
            <consortium name="The Broad Institute Genomics Platform"/>
            <consortium name="The Broad Institute Genome Sequencing Center for Infectious Disease"/>
            <person name="Wu L."/>
            <person name="Ma J."/>
        </authorList>
    </citation>
    <scope>NUCLEOTIDE SEQUENCE [LARGE SCALE GENOMIC DNA]</scope>
    <source>
        <strain evidence="2">KCTC 52277</strain>
    </source>
</reference>
<proteinExistence type="predicted"/>
<evidence type="ECO:0000313" key="2">
    <source>
        <dbReference type="Proteomes" id="UP001595621"/>
    </source>
</evidence>
<gene>
    <name evidence="1" type="ORF">ACFOE0_09950</name>
</gene>